<feature type="region of interest" description="Disordered" evidence="1">
    <location>
        <begin position="32"/>
        <end position="73"/>
    </location>
</feature>
<comment type="caution">
    <text evidence="2">The sequence shown here is derived from an EMBL/GenBank/DDBJ whole genome shotgun (WGS) entry which is preliminary data.</text>
</comment>
<organism evidence="2 3">
    <name type="scientific">Staurois parvus</name>
    <dbReference type="NCBI Taxonomy" id="386267"/>
    <lineage>
        <taxon>Eukaryota</taxon>
        <taxon>Metazoa</taxon>
        <taxon>Chordata</taxon>
        <taxon>Craniata</taxon>
        <taxon>Vertebrata</taxon>
        <taxon>Euteleostomi</taxon>
        <taxon>Amphibia</taxon>
        <taxon>Batrachia</taxon>
        <taxon>Anura</taxon>
        <taxon>Neobatrachia</taxon>
        <taxon>Ranoidea</taxon>
        <taxon>Ranidae</taxon>
        <taxon>Staurois</taxon>
    </lineage>
</organism>
<dbReference type="Proteomes" id="UP001162483">
    <property type="component" value="Unassembled WGS sequence"/>
</dbReference>
<proteinExistence type="predicted"/>
<evidence type="ECO:0000313" key="3">
    <source>
        <dbReference type="Proteomes" id="UP001162483"/>
    </source>
</evidence>
<gene>
    <name evidence="2" type="ORF">SPARVUS_LOCUS5582918</name>
</gene>
<keyword evidence="3" id="KW-1185">Reference proteome</keyword>
<reference evidence="2" key="1">
    <citation type="submission" date="2023-05" db="EMBL/GenBank/DDBJ databases">
        <authorList>
            <person name="Stuckert A."/>
        </authorList>
    </citation>
    <scope>NUCLEOTIDE SEQUENCE</scope>
</reference>
<name>A0ABN9CTJ3_9NEOB</name>
<evidence type="ECO:0000256" key="1">
    <source>
        <dbReference type="SAM" id="MobiDB-lite"/>
    </source>
</evidence>
<sequence>RKNNKNAGRAPDKALGTKLNLVNVTFFKFPAVPSPIRPNVAGDGTQMTDAGIGRRTLPGTQQEGHHGSAGQGK</sequence>
<protein>
    <submittedName>
        <fullName evidence="2">Uncharacterized protein</fullName>
    </submittedName>
</protein>
<accession>A0ABN9CTJ3</accession>
<evidence type="ECO:0000313" key="2">
    <source>
        <dbReference type="EMBL" id="CAI9562307.1"/>
    </source>
</evidence>
<dbReference type="EMBL" id="CATNWA010011786">
    <property type="protein sequence ID" value="CAI9562307.1"/>
    <property type="molecule type" value="Genomic_DNA"/>
</dbReference>
<feature type="non-terminal residue" evidence="2">
    <location>
        <position position="1"/>
    </location>
</feature>